<dbReference type="Pfam" id="PF00155">
    <property type="entry name" value="Aminotran_1_2"/>
    <property type="match status" value="1"/>
</dbReference>
<dbReference type="GO" id="GO:0004400">
    <property type="term" value="F:histidinol-phosphate transaminase activity"/>
    <property type="evidence" value="ECO:0007669"/>
    <property type="project" value="UniProtKB-UniRule"/>
</dbReference>
<feature type="modified residue" description="N6-(pyridoxal phosphate)lysine" evidence="12">
    <location>
        <position position="227"/>
    </location>
</feature>
<dbReference type="PANTHER" id="PTHR42885">
    <property type="entry name" value="HISTIDINOL-PHOSPHATE AMINOTRANSFERASE-RELATED"/>
    <property type="match status" value="1"/>
</dbReference>
<evidence type="ECO:0000256" key="9">
    <source>
        <dbReference type="ARBA" id="ARBA00022898"/>
    </source>
</evidence>
<evidence type="ECO:0000313" key="14">
    <source>
        <dbReference type="EMBL" id="AKA36306.1"/>
    </source>
</evidence>
<evidence type="ECO:0000256" key="1">
    <source>
        <dbReference type="ARBA" id="ARBA00001933"/>
    </source>
</evidence>
<gene>
    <name evidence="12" type="primary">hisC</name>
    <name evidence="14" type="ORF">VC82_2749</name>
</gene>
<evidence type="ECO:0000256" key="7">
    <source>
        <dbReference type="ARBA" id="ARBA00022605"/>
    </source>
</evidence>
<dbReference type="Proteomes" id="UP000032726">
    <property type="component" value="Chromosome"/>
</dbReference>
<evidence type="ECO:0000256" key="11">
    <source>
        <dbReference type="ARBA" id="ARBA00047481"/>
    </source>
</evidence>
<organism evidence="14 15">
    <name type="scientific">Flagellimonas lutaonensis</name>
    <dbReference type="NCBI Taxonomy" id="516051"/>
    <lineage>
        <taxon>Bacteria</taxon>
        <taxon>Pseudomonadati</taxon>
        <taxon>Bacteroidota</taxon>
        <taxon>Flavobacteriia</taxon>
        <taxon>Flavobacteriales</taxon>
        <taxon>Flavobacteriaceae</taxon>
        <taxon>Flagellimonas</taxon>
    </lineage>
</organism>
<keyword evidence="9 12" id="KW-0663">Pyridoxal phosphate</keyword>
<dbReference type="InterPro" id="IPR015422">
    <property type="entry name" value="PyrdxlP-dep_Trfase_small"/>
</dbReference>
<reference evidence="14 15" key="1">
    <citation type="submission" date="2015-03" db="EMBL/GenBank/DDBJ databases">
        <title>Complete genome sequence of Muricauda lutaonensis CC-HSB-11T, isolated from a coastal hot spring.</title>
        <authorList>
            <person name="Kim K.M."/>
        </authorList>
    </citation>
    <scope>NUCLEOTIDE SEQUENCE [LARGE SCALE GENOMIC DNA]</scope>
    <source>
        <strain evidence="14 15">CC-HSB-11</strain>
    </source>
</reference>
<comment type="catalytic activity">
    <reaction evidence="11 12">
        <text>L-histidinol phosphate + 2-oxoglutarate = 3-(imidazol-4-yl)-2-oxopropyl phosphate + L-glutamate</text>
        <dbReference type="Rhea" id="RHEA:23744"/>
        <dbReference type="ChEBI" id="CHEBI:16810"/>
        <dbReference type="ChEBI" id="CHEBI:29985"/>
        <dbReference type="ChEBI" id="CHEBI:57766"/>
        <dbReference type="ChEBI" id="CHEBI:57980"/>
        <dbReference type="EC" id="2.6.1.9"/>
    </reaction>
</comment>
<dbReference type="Gene3D" id="3.40.640.10">
    <property type="entry name" value="Type I PLP-dependent aspartate aminotransferase-like (Major domain)"/>
    <property type="match status" value="1"/>
</dbReference>
<evidence type="ECO:0000256" key="3">
    <source>
        <dbReference type="ARBA" id="ARBA00005189"/>
    </source>
</evidence>
<dbReference type="HAMAP" id="MF_01023">
    <property type="entry name" value="HisC_aminotrans_2"/>
    <property type="match status" value="1"/>
</dbReference>
<keyword evidence="8 12" id="KW-0808">Transferase</keyword>
<evidence type="ECO:0000259" key="13">
    <source>
        <dbReference type="Pfam" id="PF00155"/>
    </source>
</evidence>
<comment type="subunit">
    <text evidence="5 12">Homodimer.</text>
</comment>
<dbReference type="InterPro" id="IPR001917">
    <property type="entry name" value="Aminotrans_II_pyridoxalP_BS"/>
</dbReference>
<dbReference type="NCBIfam" id="TIGR01141">
    <property type="entry name" value="hisC"/>
    <property type="match status" value="1"/>
</dbReference>
<keyword evidence="15" id="KW-1185">Reference proteome</keyword>
<evidence type="ECO:0000256" key="4">
    <source>
        <dbReference type="ARBA" id="ARBA00007970"/>
    </source>
</evidence>
<evidence type="ECO:0000256" key="12">
    <source>
        <dbReference type="HAMAP-Rule" id="MF_01023"/>
    </source>
</evidence>
<dbReference type="PATRIC" id="fig|516051.4.peg.2818"/>
<accession>A0A0D5YWK8</accession>
<dbReference type="EC" id="2.6.1.9" evidence="12"/>
<keyword evidence="10 12" id="KW-0368">Histidine biosynthesis</keyword>
<evidence type="ECO:0000256" key="6">
    <source>
        <dbReference type="ARBA" id="ARBA00022576"/>
    </source>
</evidence>
<name>A0A0D5YWK8_9FLAO</name>
<evidence type="ECO:0000256" key="2">
    <source>
        <dbReference type="ARBA" id="ARBA00005011"/>
    </source>
</evidence>
<evidence type="ECO:0000256" key="8">
    <source>
        <dbReference type="ARBA" id="ARBA00022679"/>
    </source>
</evidence>
<protein>
    <recommendedName>
        <fullName evidence="12">Histidinol-phosphate aminotransferase</fullName>
        <ecNumber evidence="12">2.6.1.9</ecNumber>
    </recommendedName>
    <alternativeName>
        <fullName evidence="12">Imidazole acetol-phosphate transaminase</fullName>
    </alternativeName>
</protein>
<dbReference type="KEGG" id="mlt:VC82_2749"/>
<comment type="pathway">
    <text evidence="3">Lipid metabolism.</text>
</comment>
<dbReference type="PANTHER" id="PTHR42885:SF2">
    <property type="entry name" value="HISTIDINOL-PHOSPHATE AMINOTRANSFERASE"/>
    <property type="match status" value="1"/>
</dbReference>
<comment type="cofactor">
    <cofactor evidence="1 12">
        <name>pyridoxal 5'-phosphate</name>
        <dbReference type="ChEBI" id="CHEBI:597326"/>
    </cofactor>
</comment>
<dbReference type="InterPro" id="IPR015421">
    <property type="entry name" value="PyrdxlP-dep_Trfase_major"/>
</dbReference>
<dbReference type="AlphaFoldDB" id="A0A0D5YWK8"/>
<evidence type="ECO:0000256" key="10">
    <source>
        <dbReference type="ARBA" id="ARBA00023102"/>
    </source>
</evidence>
<evidence type="ECO:0000256" key="5">
    <source>
        <dbReference type="ARBA" id="ARBA00011738"/>
    </source>
</evidence>
<dbReference type="CDD" id="cd00609">
    <property type="entry name" value="AAT_like"/>
    <property type="match status" value="1"/>
</dbReference>
<keyword evidence="6 12" id="KW-0032">Aminotransferase</keyword>
<dbReference type="EMBL" id="CP011071">
    <property type="protein sequence ID" value="AKA36306.1"/>
    <property type="molecule type" value="Genomic_DNA"/>
</dbReference>
<dbReference type="Gene3D" id="3.90.1150.10">
    <property type="entry name" value="Aspartate Aminotransferase, domain 1"/>
    <property type="match status" value="1"/>
</dbReference>
<dbReference type="SUPFAM" id="SSF53383">
    <property type="entry name" value="PLP-dependent transferases"/>
    <property type="match status" value="1"/>
</dbReference>
<dbReference type="InterPro" id="IPR005861">
    <property type="entry name" value="HisP_aminotrans"/>
</dbReference>
<dbReference type="OrthoDB" id="9813612at2"/>
<dbReference type="GO" id="GO:0030170">
    <property type="term" value="F:pyridoxal phosphate binding"/>
    <property type="evidence" value="ECO:0007669"/>
    <property type="project" value="InterPro"/>
</dbReference>
<dbReference type="UniPathway" id="UPA00031">
    <property type="reaction ID" value="UER00012"/>
</dbReference>
<dbReference type="InterPro" id="IPR015424">
    <property type="entry name" value="PyrdxlP-dep_Trfase"/>
</dbReference>
<dbReference type="PROSITE" id="PS00599">
    <property type="entry name" value="AA_TRANSFER_CLASS_2"/>
    <property type="match status" value="1"/>
</dbReference>
<dbReference type="InterPro" id="IPR004839">
    <property type="entry name" value="Aminotransferase_I/II_large"/>
</dbReference>
<dbReference type="HOGENOM" id="CLU_017584_3_1_10"/>
<sequence length="368" mass="41923">MADKGTDKFPLLGERVRVRGDFNVQNLVRENVKRLKPYSSARDEYLSDGSVMVFLDANENPFDNGVNRYPDPHQRSVKHILAELKGVRESQILIGNGSDEVLDLLFRAFCEPKKDNVITTPPTYGMYKVLADINEIKVEEVLLTDNFQPDVENILNAVDDETKLIFICSPNNPTANSFEVGRVAKILQKFNGLVVIDEAYIDFSENESWISHLREYPNLVVTQTLSKAYGMAGIRMGTCYASKETIDVLKKIKPPYNVNELTQQRAKEGLLNQEQVKKQVKEILDQRELVREALLEINFVRVVFPSDANFLLARVDDAEKRYNELLQKGIVTRNRSKQPLCENTLRFTIGTAEENKTLINTLKELDHG</sequence>
<comment type="pathway">
    <text evidence="2 12">Amino-acid biosynthesis; L-histidine biosynthesis; L-histidine from 5-phospho-alpha-D-ribose 1-diphosphate: step 7/9.</text>
</comment>
<proteinExistence type="inferred from homology"/>
<dbReference type="GO" id="GO:0000105">
    <property type="term" value="P:L-histidine biosynthetic process"/>
    <property type="evidence" value="ECO:0007669"/>
    <property type="project" value="UniProtKB-UniRule"/>
</dbReference>
<dbReference type="STRING" id="516051.VC82_2749"/>
<keyword evidence="7 12" id="KW-0028">Amino-acid biosynthesis</keyword>
<evidence type="ECO:0000313" key="15">
    <source>
        <dbReference type="Proteomes" id="UP000032726"/>
    </source>
</evidence>
<comment type="similarity">
    <text evidence="4 12">Belongs to the class-II pyridoxal-phosphate-dependent aminotransferase family. Histidinol-phosphate aminotransferase subfamily.</text>
</comment>
<feature type="domain" description="Aminotransferase class I/classII large" evidence="13">
    <location>
        <begin position="64"/>
        <end position="361"/>
    </location>
</feature>
<dbReference type="RefSeq" id="WP_084598234.1">
    <property type="nucleotide sequence ID" value="NZ_CP011071.1"/>
</dbReference>